<evidence type="ECO:0000256" key="6">
    <source>
        <dbReference type="SAM" id="MobiDB-lite"/>
    </source>
</evidence>
<dbReference type="InterPro" id="IPR050726">
    <property type="entry name" value="mGluR"/>
</dbReference>
<feature type="transmembrane region" description="Helical" evidence="7">
    <location>
        <begin position="605"/>
        <end position="624"/>
    </location>
</feature>
<keyword evidence="8" id="KW-0732">Signal</keyword>
<name>A0A7S4IYQ5_9STRA</name>
<keyword evidence="5" id="KW-0325">Glycoprotein</keyword>
<dbReference type="AlphaFoldDB" id="A0A7S4IYQ5"/>
<feature type="transmembrane region" description="Helical" evidence="7">
    <location>
        <begin position="645"/>
        <end position="666"/>
    </location>
</feature>
<protein>
    <recommendedName>
        <fullName evidence="9">G-protein coupled receptors family 3 profile domain-containing protein</fullName>
    </recommendedName>
</protein>
<feature type="transmembrane region" description="Helical" evidence="7">
    <location>
        <begin position="734"/>
        <end position="752"/>
    </location>
</feature>
<dbReference type="PRINTS" id="PR00248">
    <property type="entry name" value="GPCRMGR"/>
</dbReference>
<accession>A0A7S4IYQ5</accession>
<dbReference type="Pfam" id="PF00003">
    <property type="entry name" value="7tm_3"/>
    <property type="match status" value="1"/>
</dbReference>
<evidence type="ECO:0000256" key="7">
    <source>
        <dbReference type="SAM" id="Phobius"/>
    </source>
</evidence>
<evidence type="ECO:0000259" key="9">
    <source>
        <dbReference type="PROSITE" id="PS50259"/>
    </source>
</evidence>
<feature type="transmembrane region" description="Helical" evidence="7">
    <location>
        <begin position="573"/>
        <end position="593"/>
    </location>
</feature>
<dbReference type="GO" id="GO:0004930">
    <property type="term" value="F:G protein-coupled receptor activity"/>
    <property type="evidence" value="ECO:0007669"/>
    <property type="project" value="InterPro"/>
</dbReference>
<feature type="transmembrane region" description="Helical" evidence="7">
    <location>
        <begin position="772"/>
        <end position="791"/>
    </location>
</feature>
<feature type="transmembrane region" description="Helical" evidence="7">
    <location>
        <begin position="701"/>
        <end position="722"/>
    </location>
</feature>
<evidence type="ECO:0000256" key="1">
    <source>
        <dbReference type="ARBA" id="ARBA00004141"/>
    </source>
</evidence>
<organism evidence="10">
    <name type="scientific">Odontella aurita</name>
    <dbReference type="NCBI Taxonomy" id="265563"/>
    <lineage>
        <taxon>Eukaryota</taxon>
        <taxon>Sar</taxon>
        <taxon>Stramenopiles</taxon>
        <taxon>Ochrophyta</taxon>
        <taxon>Bacillariophyta</taxon>
        <taxon>Mediophyceae</taxon>
        <taxon>Biddulphiophycidae</taxon>
        <taxon>Eupodiscales</taxon>
        <taxon>Odontellaceae</taxon>
        <taxon>Odontella</taxon>
    </lineage>
</organism>
<reference evidence="10" key="1">
    <citation type="submission" date="2021-01" db="EMBL/GenBank/DDBJ databases">
        <authorList>
            <person name="Corre E."/>
            <person name="Pelletier E."/>
            <person name="Niang G."/>
            <person name="Scheremetjew M."/>
            <person name="Finn R."/>
            <person name="Kale V."/>
            <person name="Holt S."/>
            <person name="Cochrane G."/>
            <person name="Meng A."/>
            <person name="Brown T."/>
            <person name="Cohen L."/>
        </authorList>
    </citation>
    <scope>NUCLEOTIDE SEQUENCE</scope>
    <source>
        <strain evidence="10">Isolate 1302-5</strain>
    </source>
</reference>
<evidence type="ECO:0000256" key="3">
    <source>
        <dbReference type="ARBA" id="ARBA00022989"/>
    </source>
</evidence>
<sequence>MSALVAVGAALLVAGRGRVVSAALPCASDAECESAFRAGSTCDPSTSTCTNPLRSGCLRSYHPDWTRRRVCHSDDPPGAASEGECVPPDADLDYPEVRIHAQNWESSFFSTWALQILLSEVLGVPATVETGSPDATLDFYDGGNAFGYGTSKDFESLRRARDAPVAGDCRTVPRTAGGGPDGGVTSYQSCSHVIPEVWHGQLEDVRRDLLREGVVEPPQALGVLAQGLWFVPRFTGERDQTLLNYLGLRGEKNRRKVAEAFLRPTTWGDYCASVSPGGCATDDGVAARPPGDDGEKSRMFAEGLYTGHFRATDRNNCTKYPKTCTGHLADYPCGWTSFNLPLTHHLDIALENERYTYSQFLEMWAAANATKSNLIMPWWNPEALYQSYAGTDAEFQRVTLPPPSYQCYENRIDPGNRCLNVSLEERVGAPAGACEEAPQSLQKVVGKVLYDMTYDPSIPEARRSPGYEAVHLFQMSNLDLGRIFDSWLHRGVDKWGYDPRDAVCRYMAENFESIMDFIPRTYPRVVRVDNKEGWLFYMSLVLSILVTLPVAYAAFMTYRKRDAPAIKYAQYEFLWLLLVGLLLLALGALVIAIPPVDASCVLEIWLINLGYMFELVPLIVKVAATNRLMNASRRMRRVVLPRSTLFGAVAFLGLGVTVYLITWTVADRPTKGAEFALTDAVTEDGDTVVSVNYVCGSQSEFWWYVSIACNVLLLISATVLAIQTRKQVSTFNESQTLGFMVYSHFIFVLTRMTTLFLDNKLSGSDLARARSLVYSCDAMATIFVYFFPKFFGTRPRFSGRFSNFLASGSGGSLDRHASFFAASAAGNRRYGQSILLRGEQLAVTNQTTDEPAPPTPTPGLSAATAEQTGTIAPIAEKSETELNSTHSSRGETDKGEDTQCALNEDVSDEENKPCKTKDEEDEFREHEE</sequence>
<proteinExistence type="predicted"/>
<feature type="chain" id="PRO_5030969321" description="G-protein coupled receptors family 3 profile domain-containing protein" evidence="8">
    <location>
        <begin position="23"/>
        <end position="928"/>
    </location>
</feature>
<feature type="domain" description="G-protein coupled receptors family 3 profile" evidence="9">
    <location>
        <begin position="535"/>
        <end position="791"/>
    </location>
</feature>
<feature type="compositionally biased region" description="Basic and acidic residues" evidence="6">
    <location>
        <begin position="888"/>
        <end position="897"/>
    </location>
</feature>
<feature type="region of interest" description="Disordered" evidence="6">
    <location>
        <begin position="870"/>
        <end position="928"/>
    </location>
</feature>
<keyword evidence="2 7" id="KW-0812">Transmembrane</keyword>
<evidence type="ECO:0000256" key="8">
    <source>
        <dbReference type="SAM" id="SignalP"/>
    </source>
</evidence>
<keyword evidence="3 7" id="KW-1133">Transmembrane helix</keyword>
<feature type="transmembrane region" description="Helical" evidence="7">
    <location>
        <begin position="534"/>
        <end position="552"/>
    </location>
</feature>
<dbReference type="InterPro" id="IPR017978">
    <property type="entry name" value="GPCR_3_C"/>
</dbReference>
<evidence type="ECO:0000313" key="10">
    <source>
        <dbReference type="EMBL" id="CAE2243611.1"/>
    </source>
</evidence>
<dbReference type="GO" id="GO:0016020">
    <property type="term" value="C:membrane"/>
    <property type="evidence" value="ECO:0007669"/>
    <property type="project" value="UniProtKB-SubCell"/>
</dbReference>
<evidence type="ECO:0000256" key="4">
    <source>
        <dbReference type="ARBA" id="ARBA00023136"/>
    </source>
</evidence>
<dbReference type="PANTHER" id="PTHR24060">
    <property type="entry name" value="METABOTROPIC GLUTAMATE RECEPTOR"/>
    <property type="match status" value="1"/>
</dbReference>
<feature type="signal peptide" evidence="8">
    <location>
        <begin position="1"/>
        <end position="22"/>
    </location>
</feature>
<keyword evidence="4 7" id="KW-0472">Membrane</keyword>
<feature type="compositionally biased region" description="Basic and acidic residues" evidence="6">
    <location>
        <begin position="909"/>
        <end position="928"/>
    </location>
</feature>
<evidence type="ECO:0000256" key="5">
    <source>
        <dbReference type="ARBA" id="ARBA00023180"/>
    </source>
</evidence>
<comment type="subcellular location">
    <subcellularLocation>
        <location evidence="1">Membrane</location>
        <topology evidence="1">Multi-pass membrane protein</topology>
    </subcellularLocation>
</comment>
<evidence type="ECO:0000256" key="2">
    <source>
        <dbReference type="ARBA" id="ARBA00022692"/>
    </source>
</evidence>
<dbReference type="InterPro" id="IPR000337">
    <property type="entry name" value="GPCR_3"/>
</dbReference>
<dbReference type="EMBL" id="HBKQ01025880">
    <property type="protein sequence ID" value="CAE2243611.1"/>
    <property type="molecule type" value="Transcribed_RNA"/>
</dbReference>
<gene>
    <name evidence="10" type="ORF">OAUR00152_LOCUS17513</name>
</gene>
<dbReference type="PROSITE" id="PS50259">
    <property type="entry name" value="G_PROTEIN_RECEP_F3_4"/>
    <property type="match status" value="1"/>
</dbReference>